<name>A0A9Q8UR18_PASFU</name>
<organism evidence="1 2">
    <name type="scientific">Passalora fulva</name>
    <name type="common">Tomato leaf mold</name>
    <name type="synonym">Cladosporium fulvum</name>
    <dbReference type="NCBI Taxonomy" id="5499"/>
    <lineage>
        <taxon>Eukaryota</taxon>
        <taxon>Fungi</taxon>
        <taxon>Dikarya</taxon>
        <taxon>Ascomycota</taxon>
        <taxon>Pezizomycotina</taxon>
        <taxon>Dothideomycetes</taxon>
        <taxon>Dothideomycetidae</taxon>
        <taxon>Mycosphaerellales</taxon>
        <taxon>Mycosphaerellaceae</taxon>
        <taxon>Fulvia</taxon>
    </lineage>
</organism>
<gene>
    <name evidence="1" type="ORF">CLAFUR5_07311</name>
</gene>
<reference evidence="1" key="1">
    <citation type="submission" date="2021-12" db="EMBL/GenBank/DDBJ databases">
        <authorList>
            <person name="Zaccaron A."/>
            <person name="Stergiopoulos I."/>
        </authorList>
    </citation>
    <scope>NUCLEOTIDE SEQUENCE</scope>
    <source>
        <strain evidence="1">Race5_Kim</strain>
    </source>
</reference>
<dbReference type="EMBL" id="CP090168">
    <property type="protein sequence ID" value="UJO19283.1"/>
    <property type="molecule type" value="Genomic_DNA"/>
</dbReference>
<dbReference type="KEGG" id="ffu:CLAFUR5_07311"/>
<protein>
    <submittedName>
        <fullName evidence="1">Uncharacterized protein</fullName>
    </submittedName>
</protein>
<accession>A0A9Q8UR18</accession>
<dbReference type="Proteomes" id="UP000756132">
    <property type="component" value="Chromosome 6"/>
</dbReference>
<reference evidence="1" key="2">
    <citation type="journal article" date="2022" name="Microb. Genom.">
        <title>A chromosome-scale genome assembly of the tomato pathogen Cladosporium fulvum reveals a compartmentalized genome architecture and the presence of a dispensable chromosome.</title>
        <authorList>
            <person name="Zaccaron A.Z."/>
            <person name="Chen L.H."/>
            <person name="Samaras A."/>
            <person name="Stergiopoulos I."/>
        </authorList>
    </citation>
    <scope>NUCLEOTIDE SEQUENCE</scope>
    <source>
        <strain evidence="1">Race5_Kim</strain>
    </source>
</reference>
<dbReference type="RefSeq" id="XP_047763649.1">
    <property type="nucleotide sequence ID" value="XM_047906459.1"/>
</dbReference>
<dbReference type="AlphaFoldDB" id="A0A9Q8UR18"/>
<evidence type="ECO:0000313" key="1">
    <source>
        <dbReference type="EMBL" id="UJO19283.1"/>
    </source>
</evidence>
<sequence length="75" mass="8455">MLPPESESKQVVAVYFLAPFSQHDDGTLKALSVMRPGTVRAVLIGFQDSEMIEDIKILQKKCKKNRLERRNALAP</sequence>
<proteinExistence type="predicted"/>
<evidence type="ECO:0000313" key="2">
    <source>
        <dbReference type="Proteomes" id="UP000756132"/>
    </source>
</evidence>
<keyword evidence="2" id="KW-1185">Reference proteome</keyword>
<dbReference type="GeneID" id="71987189"/>